<dbReference type="Pfam" id="PF00002">
    <property type="entry name" value="7tm_2"/>
    <property type="match status" value="1"/>
</dbReference>
<dbReference type="AlphaFoldDB" id="A0A2B4RVT3"/>
<evidence type="ECO:0000256" key="4">
    <source>
        <dbReference type="ARBA" id="ARBA00022989"/>
    </source>
</evidence>
<evidence type="ECO:0000256" key="5">
    <source>
        <dbReference type="ARBA" id="ARBA00023136"/>
    </source>
</evidence>
<accession>A0A2B4RVT3</accession>
<keyword evidence="7" id="KW-0325">Glycoprotein</keyword>
<name>A0A2B4RVT3_STYPI</name>
<dbReference type="InterPro" id="IPR000832">
    <property type="entry name" value="GPCR_2_secretin-like"/>
</dbReference>
<evidence type="ECO:0000256" key="2">
    <source>
        <dbReference type="ARBA" id="ARBA00007343"/>
    </source>
</evidence>
<dbReference type="SUPFAM" id="SSF81321">
    <property type="entry name" value="Family A G protein-coupled receptor-like"/>
    <property type="match status" value="1"/>
</dbReference>
<keyword evidence="10" id="KW-0675">Receptor</keyword>
<evidence type="ECO:0000256" key="7">
    <source>
        <dbReference type="ARBA" id="ARBA00023180"/>
    </source>
</evidence>
<evidence type="ECO:0000313" key="10">
    <source>
        <dbReference type="EMBL" id="PFX21721.1"/>
    </source>
</evidence>
<organism evidence="10 11">
    <name type="scientific">Stylophora pistillata</name>
    <name type="common">Smooth cauliflower coral</name>
    <dbReference type="NCBI Taxonomy" id="50429"/>
    <lineage>
        <taxon>Eukaryota</taxon>
        <taxon>Metazoa</taxon>
        <taxon>Cnidaria</taxon>
        <taxon>Anthozoa</taxon>
        <taxon>Hexacorallia</taxon>
        <taxon>Scleractinia</taxon>
        <taxon>Astrocoeniina</taxon>
        <taxon>Pocilloporidae</taxon>
        <taxon>Stylophora</taxon>
    </lineage>
</organism>
<proteinExistence type="inferred from homology"/>
<keyword evidence="3 8" id="KW-0812">Transmembrane</keyword>
<dbReference type="GO" id="GO:0007166">
    <property type="term" value="P:cell surface receptor signaling pathway"/>
    <property type="evidence" value="ECO:0007669"/>
    <property type="project" value="InterPro"/>
</dbReference>
<keyword evidence="6" id="KW-1015">Disulfide bond</keyword>
<evidence type="ECO:0000313" key="11">
    <source>
        <dbReference type="Proteomes" id="UP000225706"/>
    </source>
</evidence>
<sequence>MISLQPSSSPLMSLALSLSTWPLPSPSSISPSSSPSPSNAIQKLEAVNVFENFLVRFENMTKPTEGLSTIIEVKTGRESIFNVAIAFEEFALDYSKQHLKGTMLSEEIVSGKMVLRIQKAYRRNASDLCLEEHEWKTSIDISSSNFADNGSVVIGCFYKNLHELLPNNRPNRNSPGNTRYVGTRMMMAAMDPKPEKLLENVILKFRNLELSEQDETVLEIITCVGLSLSIIGIFLTIALYSSFTDVPKPLSQTRISLCLSLGAGQATFLAGINATENTAACVAVAALMQYFLMAAFCWMLVEGIYLYLFVVKVYNINTKMHIYHVIAWGLPMNMVAISLGIAGGKEGIQSYISDQHCWLSSNNNLIWIFVAFVAFIEVLNILILVRVIKEMTNLVQPTAEDNHFQQIRLGIKASVVMIPLLGVTWLFGFLSPVHKAFAYIFTILNSTQGFLIFVLHGLRNTQIRERLKRKINVVFTSLNEDNSTRKSLHVNSSEIGDVRAVELQSRSNLEPKLRCN</sequence>
<feature type="transmembrane region" description="Helical" evidence="8">
    <location>
        <begin position="436"/>
        <end position="458"/>
    </location>
</feature>
<dbReference type="GO" id="GO:0004930">
    <property type="term" value="F:G protein-coupled receptor activity"/>
    <property type="evidence" value="ECO:0007669"/>
    <property type="project" value="InterPro"/>
</dbReference>
<feature type="transmembrane region" description="Helical" evidence="8">
    <location>
        <begin position="255"/>
        <end position="275"/>
    </location>
</feature>
<gene>
    <name evidence="10" type="primary">GPR133</name>
    <name evidence="10" type="ORF">AWC38_SpisGene13763</name>
</gene>
<dbReference type="EMBL" id="LSMT01000265">
    <property type="protein sequence ID" value="PFX21721.1"/>
    <property type="molecule type" value="Genomic_DNA"/>
</dbReference>
<dbReference type="InterPro" id="IPR017981">
    <property type="entry name" value="GPCR_2-like_7TM"/>
</dbReference>
<evidence type="ECO:0000256" key="3">
    <source>
        <dbReference type="ARBA" id="ARBA00022692"/>
    </source>
</evidence>
<feature type="domain" description="G-protein coupled receptors family 2 profile 2" evidence="9">
    <location>
        <begin position="218"/>
        <end position="460"/>
    </location>
</feature>
<evidence type="ECO:0000256" key="8">
    <source>
        <dbReference type="SAM" id="Phobius"/>
    </source>
</evidence>
<feature type="transmembrane region" description="Helical" evidence="8">
    <location>
        <begin position="409"/>
        <end position="430"/>
    </location>
</feature>
<dbReference type="PANTHER" id="PTHR12011:SF347">
    <property type="entry name" value="FI21270P1-RELATED"/>
    <property type="match status" value="1"/>
</dbReference>
<keyword evidence="11" id="KW-1185">Reference proteome</keyword>
<protein>
    <submittedName>
        <fullName evidence="10">Putative G-protein coupled receptor 133</fullName>
    </submittedName>
</protein>
<dbReference type="GO" id="GO:0005886">
    <property type="term" value="C:plasma membrane"/>
    <property type="evidence" value="ECO:0007669"/>
    <property type="project" value="TreeGrafter"/>
</dbReference>
<keyword evidence="5 8" id="KW-0472">Membrane</keyword>
<dbReference type="Proteomes" id="UP000225706">
    <property type="component" value="Unassembled WGS sequence"/>
</dbReference>
<feature type="transmembrane region" description="Helical" evidence="8">
    <location>
        <begin position="364"/>
        <end position="388"/>
    </location>
</feature>
<evidence type="ECO:0000259" key="9">
    <source>
        <dbReference type="PROSITE" id="PS50261"/>
    </source>
</evidence>
<feature type="transmembrane region" description="Helical" evidence="8">
    <location>
        <begin position="217"/>
        <end position="243"/>
    </location>
</feature>
<comment type="subcellular location">
    <subcellularLocation>
        <location evidence="1">Membrane</location>
        <topology evidence="1">Multi-pass membrane protein</topology>
    </subcellularLocation>
</comment>
<comment type="similarity">
    <text evidence="2">Belongs to the G-protein coupled receptor 2 family. Adhesion G-protein coupled receptor (ADGR) subfamily.</text>
</comment>
<evidence type="ECO:0000256" key="1">
    <source>
        <dbReference type="ARBA" id="ARBA00004141"/>
    </source>
</evidence>
<dbReference type="FunFam" id="1.20.1070.10:FF:000058">
    <property type="entry name" value="Adhesion G protein-coupled receptor F5"/>
    <property type="match status" value="1"/>
</dbReference>
<comment type="caution">
    <text evidence="10">The sequence shown here is derived from an EMBL/GenBank/DDBJ whole genome shotgun (WGS) entry which is preliminary data.</text>
</comment>
<dbReference type="OrthoDB" id="5988891at2759"/>
<feature type="transmembrane region" description="Helical" evidence="8">
    <location>
        <begin position="322"/>
        <end position="344"/>
    </location>
</feature>
<reference evidence="11" key="1">
    <citation type="journal article" date="2017" name="bioRxiv">
        <title>Comparative analysis of the genomes of Stylophora pistillata and Acropora digitifera provides evidence for extensive differences between species of corals.</title>
        <authorList>
            <person name="Voolstra C.R."/>
            <person name="Li Y."/>
            <person name="Liew Y.J."/>
            <person name="Baumgarten S."/>
            <person name="Zoccola D."/>
            <person name="Flot J.-F."/>
            <person name="Tambutte S."/>
            <person name="Allemand D."/>
            <person name="Aranda M."/>
        </authorList>
    </citation>
    <scope>NUCLEOTIDE SEQUENCE [LARGE SCALE GENOMIC DNA]</scope>
</reference>
<dbReference type="PRINTS" id="PR00249">
    <property type="entry name" value="GPCRSECRETIN"/>
</dbReference>
<dbReference type="PANTHER" id="PTHR12011">
    <property type="entry name" value="ADHESION G-PROTEIN COUPLED RECEPTOR"/>
    <property type="match status" value="1"/>
</dbReference>
<dbReference type="PROSITE" id="PS50261">
    <property type="entry name" value="G_PROTEIN_RECEP_F2_4"/>
    <property type="match status" value="1"/>
</dbReference>
<feature type="transmembrane region" description="Helical" evidence="8">
    <location>
        <begin position="287"/>
        <end position="310"/>
    </location>
</feature>
<keyword evidence="4 8" id="KW-1133">Transmembrane helix</keyword>
<evidence type="ECO:0000256" key="6">
    <source>
        <dbReference type="ARBA" id="ARBA00023157"/>
    </source>
</evidence>
<dbReference type="Gene3D" id="1.20.1070.10">
    <property type="entry name" value="Rhodopsin 7-helix transmembrane proteins"/>
    <property type="match status" value="1"/>
</dbReference>